<feature type="transmembrane region" description="Helical" evidence="5">
    <location>
        <begin position="91"/>
        <end position="110"/>
    </location>
</feature>
<name>A0A6J5Z3I3_9ZZZZ</name>
<reference evidence="7" key="1">
    <citation type="submission" date="2020-05" db="EMBL/GenBank/DDBJ databases">
        <authorList>
            <person name="Chiriac C."/>
            <person name="Salcher M."/>
            <person name="Ghai R."/>
            <person name="Kavagutti S V."/>
        </authorList>
    </citation>
    <scope>NUCLEOTIDE SEQUENCE</scope>
</reference>
<protein>
    <submittedName>
        <fullName evidence="7">Unannotated protein</fullName>
    </submittedName>
</protein>
<proteinExistence type="predicted"/>
<feature type="transmembrane region" description="Helical" evidence="5">
    <location>
        <begin position="178"/>
        <end position="203"/>
    </location>
</feature>
<feature type="transmembrane region" description="Helical" evidence="5">
    <location>
        <begin position="33"/>
        <end position="52"/>
    </location>
</feature>
<keyword evidence="3 5" id="KW-1133">Transmembrane helix</keyword>
<feature type="transmembrane region" description="Helical" evidence="5">
    <location>
        <begin position="122"/>
        <end position="139"/>
    </location>
</feature>
<feature type="domain" description="EamA" evidence="6">
    <location>
        <begin position="147"/>
        <end position="290"/>
    </location>
</feature>
<sequence>MSKRGWTLFAALGIIWGTPYLLIRIAVEYLSPSVIVVGRMSLALALLLPLVVKSNLPAVWKSHRNAIIAFAAAEMIFPFGALAIAEKRISSSLAGLLIAAVPLVTALLLARIGHEDKWDSRRLLGLGIGLAGVTCLVGLDLRADNWWSIAITFIAVFGYALGPIIINTRLQQAPEVAVIALAQVVTIVVYSPILLIQIINGSWQTPYAATNGVPVSAWAAVAGLGIFCTALAFVLLFKLIDEVGPGRTTVITYINPAVAIILGITLLDEEFTPGIAVGFPLVLLGSVLATRKAKKASSTTASSL</sequence>
<keyword evidence="4 5" id="KW-0472">Membrane</keyword>
<dbReference type="GO" id="GO:0016020">
    <property type="term" value="C:membrane"/>
    <property type="evidence" value="ECO:0007669"/>
    <property type="project" value="UniProtKB-SubCell"/>
</dbReference>
<dbReference type="PANTHER" id="PTHR32322:SF2">
    <property type="entry name" value="EAMA DOMAIN-CONTAINING PROTEIN"/>
    <property type="match status" value="1"/>
</dbReference>
<accession>A0A6J5Z3I3</accession>
<dbReference type="InterPro" id="IPR037185">
    <property type="entry name" value="EmrE-like"/>
</dbReference>
<dbReference type="EMBL" id="CAESAJ010000055">
    <property type="protein sequence ID" value="CAB4337004.1"/>
    <property type="molecule type" value="Genomic_DNA"/>
</dbReference>
<feature type="transmembrane region" description="Helical" evidence="5">
    <location>
        <begin position="64"/>
        <end position="85"/>
    </location>
</feature>
<dbReference type="PANTHER" id="PTHR32322">
    <property type="entry name" value="INNER MEMBRANE TRANSPORTER"/>
    <property type="match status" value="1"/>
</dbReference>
<comment type="subcellular location">
    <subcellularLocation>
        <location evidence="1">Membrane</location>
        <topology evidence="1">Multi-pass membrane protein</topology>
    </subcellularLocation>
</comment>
<evidence type="ECO:0000256" key="4">
    <source>
        <dbReference type="ARBA" id="ARBA00023136"/>
    </source>
</evidence>
<dbReference type="SUPFAM" id="SSF103481">
    <property type="entry name" value="Multidrug resistance efflux transporter EmrE"/>
    <property type="match status" value="2"/>
</dbReference>
<organism evidence="7">
    <name type="scientific">freshwater metagenome</name>
    <dbReference type="NCBI Taxonomy" id="449393"/>
    <lineage>
        <taxon>unclassified sequences</taxon>
        <taxon>metagenomes</taxon>
        <taxon>ecological metagenomes</taxon>
    </lineage>
</organism>
<feature type="transmembrane region" description="Helical" evidence="5">
    <location>
        <begin position="145"/>
        <end position="166"/>
    </location>
</feature>
<feature type="domain" description="EamA" evidence="6">
    <location>
        <begin position="6"/>
        <end position="137"/>
    </location>
</feature>
<keyword evidence="2 5" id="KW-0812">Transmembrane</keyword>
<feature type="transmembrane region" description="Helical" evidence="5">
    <location>
        <begin position="7"/>
        <end position="27"/>
    </location>
</feature>
<evidence type="ECO:0000256" key="5">
    <source>
        <dbReference type="SAM" id="Phobius"/>
    </source>
</evidence>
<evidence type="ECO:0000313" key="7">
    <source>
        <dbReference type="EMBL" id="CAB4337004.1"/>
    </source>
</evidence>
<feature type="transmembrane region" description="Helical" evidence="5">
    <location>
        <begin position="273"/>
        <end position="290"/>
    </location>
</feature>
<feature type="transmembrane region" description="Helical" evidence="5">
    <location>
        <begin position="215"/>
        <end position="237"/>
    </location>
</feature>
<evidence type="ECO:0000256" key="2">
    <source>
        <dbReference type="ARBA" id="ARBA00022692"/>
    </source>
</evidence>
<evidence type="ECO:0000256" key="1">
    <source>
        <dbReference type="ARBA" id="ARBA00004141"/>
    </source>
</evidence>
<evidence type="ECO:0000259" key="6">
    <source>
        <dbReference type="Pfam" id="PF00892"/>
    </source>
</evidence>
<dbReference type="InterPro" id="IPR000620">
    <property type="entry name" value="EamA_dom"/>
</dbReference>
<gene>
    <name evidence="7" type="ORF">UFOPK3770_00646</name>
</gene>
<dbReference type="InterPro" id="IPR050638">
    <property type="entry name" value="AA-Vitamin_Transporters"/>
</dbReference>
<dbReference type="AlphaFoldDB" id="A0A6J5Z3I3"/>
<evidence type="ECO:0000256" key="3">
    <source>
        <dbReference type="ARBA" id="ARBA00022989"/>
    </source>
</evidence>
<dbReference type="Pfam" id="PF00892">
    <property type="entry name" value="EamA"/>
    <property type="match status" value="2"/>
</dbReference>
<feature type="transmembrane region" description="Helical" evidence="5">
    <location>
        <begin position="249"/>
        <end position="267"/>
    </location>
</feature>